<accession>A0A1I0A8S5</accession>
<dbReference type="Proteomes" id="UP000199095">
    <property type="component" value="Unassembled WGS sequence"/>
</dbReference>
<dbReference type="InterPro" id="IPR009057">
    <property type="entry name" value="Homeodomain-like_sf"/>
</dbReference>
<evidence type="ECO:0000313" key="2">
    <source>
        <dbReference type="Proteomes" id="UP000199095"/>
    </source>
</evidence>
<reference evidence="2" key="1">
    <citation type="submission" date="2016-10" db="EMBL/GenBank/DDBJ databases">
        <authorList>
            <person name="Varghese N."/>
            <person name="Submissions S."/>
        </authorList>
    </citation>
    <scope>NUCLEOTIDE SEQUENCE [LARGE SCALE GENOMIC DNA]</scope>
    <source>
        <strain evidence="2">CGMCC 1.3566</strain>
    </source>
</reference>
<evidence type="ECO:0000313" key="1">
    <source>
        <dbReference type="EMBL" id="SES90549.1"/>
    </source>
</evidence>
<dbReference type="SUPFAM" id="SSF46689">
    <property type="entry name" value="Homeodomain-like"/>
    <property type="match status" value="1"/>
</dbReference>
<evidence type="ECO:0008006" key="3">
    <source>
        <dbReference type="Google" id="ProtNLM"/>
    </source>
</evidence>
<dbReference type="EMBL" id="FOHJ01000002">
    <property type="protein sequence ID" value="SES90549.1"/>
    <property type="molecule type" value="Genomic_DNA"/>
</dbReference>
<dbReference type="OrthoDB" id="9800398at2"/>
<dbReference type="NCBIfam" id="NF040785">
    <property type="entry name" value="CD3324_fam"/>
    <property type="match status" value="1"/>
</dbReference>
<dbReference type="PANTHER" id="PTHR37812:SF1">
    <property type="entry name" value="MU-LIKE PROPHAGE FLUMU PROTEIN C"/>
    <property type="match status" value="1"/>
</dbReference>
<sequence length="87" mass="10116">MSHVKAKEVLPEELLKEIQKYVQGENLYIPKPKEFYQKWGACSGARKSIAERNAAIRRSFKKGVSIDEFVEEYFLSSETIKKIVYSK</sequence>
<protein>
    <recommendedName>
        <fullName evidence="3">Mor transcription activator family protein</fullName>
    </recommendedName>
</protein>
<proteinExistence type="predicted"/>
<dbReference type="STRING" id="237682.SAMN05421676_10274"/>
<dbReference type="AlphaFoldDB" id="A0A1I0A8S5"/>
<gene>
    <name evidence="1" type="ORF">SAMN05421676_10274</name>
</gene>
<dbReference type="PANTHER" id="PTHR37812">
    <property type="entry name" value="MU-LIKE PROPHAGE FLUMU PROTEIN C"/>
    <property type="match status" value="1"/>
</dbReference>
<dbReference type="InterPro" id="IPR049739">
    <property type="entry name" value="YraL-like"/>
</dbReference>
<organism evidence="1 2">
    <name type="scientific">Salinibacillus kushneri</name>
    <dbReference type="NCBI Taxonomy" id="237682"/>
    <lineage>
        <taxon>Bacteria</taxon>
        <taxon>Bacillati</taxon>
        <taxon>Bacillota</taxon>
        <taxon>Bacilli</taxon>
        <taxon>Bacillales</taxon>
        <taxon>Bacillaceae</taxon>
        <taxon>Salinibacillus</taxon>
    </lineage>
</organism>
<keyword evidence="2" id="KW-1185">Reference proteome</keyword>
<dbReference type="InterPro" id="IPR052411">
    <property type="entry name" value="c-mor_Regulatory_Protein"/>
</dbReference>
<dbReference type="RefSeq" id="WP_093131768.1">
    <property type="nucleotide sequence ID" value="NZ_FOHJ01000002.1"/>
</dbReference>
<name>A0A1I0A8S5_9BACI</name>